<dbReference type="EMBL" id="AZMM01009168">
    <property type="protein sequence ID" value="ETJ36575.1"/>
    <property type="molecule type" value="Genomic_DNA"/>
</dbReference>
<name>W1Y4H5_9ZZZZ</name>
<feature type="non-terminal residue" evidence="1">
    <location>
        <position position="68"/>
    </location>
</feature>
<protein>
    <submittedName>
        <fullName evidence="1">Uncharacterized protein</fullName>
    </submittedName>
</protein>
<comment type="caution">
    <text evidence="1">The sequence shown here is derived from an EMBL/GenBank/DDBJ whole genome shotgun (WGS) entry which is preliminary data.</text>
</comment>
<sequence length="68" mass="8114">WAGLSWAQLWRWSRNGLIQAVTLPTGRKRFPREEIERLLTPTSAMVWLLSAIQTGFVRWYWENVILTR</sequence>
<reference evidence="1" key="1">
    <citation type="submission" date="2013-12" db="EMBL/GenBank/DDBJ databases">
        <title>A Varibaculum cambriense genome reconstructed from a premature infant gut community with otherwise low bacterial novelty that shifts toward anaerobic metabolism during the third week of life.</title>
        <authorList>
            <person name="Brown C.T."/>
            <person name="Sharon I."/>
            <person name="Thomas B.C."/>
            <person name="Castelle C.J."/>
            <person name="Morowitz M.J."/>
            <person name="Banfield J.F."/>
        </authorList>
    </citation>
    <scope>NUCLEOTIDE SEQUENCE</scope>
</reference>
<gene>
    <name evidence="1" type="ORF">Q604_UNBC09168G0001</name>
</gene>
<dbReference type="AlphaFoldDB" id="W1Y4H5"/>
<organism evidence="1">
    <name type="scientific">human gut metagenome</name>
    <dbReference type="NCBI Taxonomy" id="408170"/>
    <lineage>
        <taxon>unclassified sequences</taxon>
        <taxon>metagenomes</taxon>
        <taxon>organismal metagenomes</taxon>
    </lineage>
</organism>
<accession>W1Y4H5</accession>
<evidence type="ECO:0000313" key="1">
    <source>
        <dbReference type="EMBL" id="ETJ36575.1"/>
    </source>
</evidence>
<feature type="non-terminal residue" evidence="1">
    <location>
        <position position="1"/>
    </location>
</feature>
<proteinExistence type="predicted"/>